<reference evidence="3" key="1">
    <citation type="submission" date="2022-10" db="EMBL/GenBank/DDBJ databases">
        <authorList>
            <person name="Chen Y."/>
            <person name="Dougan E. K."/>
            <person name="Chan C."/>
            <person name="Rhodes N."/>
            <person name="Thang M."/>
        </authorList>
    </citation>
    <scope>NUCLEOTIDE SEQUENCE</scope>
</reference>
<dbReference type="AlphaFoldDB" id="A0A9P1D041"/>
<dbReference type="EMBL" id="CAMXCT030002637">
    <property type="protein sequence ID" value="CAL4786788.1"/>
    <property type="molecule type" value="Genomic_DNA"/>
</dbReference>
<feature type="region of interest" description="Disordered" evidence="1">
    <location>
        <begin position="1"/>
        <end position="44"/>
    </location>
</feature>
<evidence type="ECO:0000313" key="3">
    <source>
        <dbReference type="EMBL" id="CAI3999476.1"/>
    </source>
</evidence>
<sequence length="826" mass="90902">MAHLEGSSSRVLVRKQAQGPKATPSTRVLPKKKPAPAHGVGATRALSSKSLKVAKLEKTVQKQAKRVLVQEDKVEIPKKRRSIQRLPLKEEVNAGSRARNNKLTLLEERSVSSEVRHQYGQHLEWFENFCREEGTSWLSKRCDEFLADFLDLEFIQGKASCEGEKLVAAVEYKFASLRGKLYALKLLLDHDTYLRPGESIDLKGRDIVLPVKGAGRQYQWYAVIVRNSLDAKPDKELKSLGHKLFPFDAAQYKKVFVEAGKMLNLDALHPYQTRHGGAAEDLNGKGRDHANVKQRGTARVAKCLLKKGCDSSGCFWTLRAQPYPWPFAEVVATNAAIALQACGLEELPSIFRTVRGIVEGLLDTISQALGGENVLDSTKEVISNAESGTIHRAIASLQSHRSGADQATVRALQRGDTHTLWVSLPQLDADAEGERRRDETSVCIEGSAEDLPLEGEESVPEADEDFGRRQTLAAEIEVQCWAQVAPQVGRGEKICLAVANVSLDHGDREFATLRSMNAEDFADRREVSPVHDAAPVSEDGAAEVQGESGQGPCMEGGAGHVVKLSTELGKTKTNHFFGSSVSIRIVVPCVIRTELIELKVWSCACLNAVFFSSTLPPPDSDPACRPESGSVAYWSQKIAVGIVSAAIGDFIILLLFLMVRIRIEERDEWTDEDKTEWQNRLRNRTIAFWFFAVLYKSFCIFYVCAFIANVSKEDANQLLEATAMSLLQDLVLKPAILALILAVVSTLVLTCRPSIKRDIQAKWMEDGSVEHVAAKDSRGSPIPSDVCEASDVKEEGDGHPPLRPVRSVRDPNEAQFASVLPGMPGP</sequence>
<dbReference type="Proteomes" id="UP001152797">
    <property type="component" value="Unassembled WGS sequence"/>
</dbReference>
<protein>
    <submittedName>
        <fullName evidence="4">Alpha-amylase</fullName>
    </submittedName>
</protein>
<organism evidence="3">
    <name type="scientific">Cladocopium goreaui</name>
    <dbReference type="NCBI Taxonomy" id="2562237"/>
    <lineage>
        <taxon>Eukaryota</taxon>
        <taxon>Sar</taxon>
        <taxon>Alveolata</taxon>
        <taxon>Dinophyceae</taxon>
        <taxon>Suessiales</taxon>
        <taxon>Symbiodiniaceae</taxon>
        <taxon>Cladocopium</taxon>
    </lineage>
</organism>
<feature type="compositionally biased region" description="Polar residues" evidence="1">
    <location>
        <begin position="1"/>
        <end position="10"/>
    </location>
</feature>
<gene>
    <name evidence="3" type="ORF">C1SCF055_LOCUS25669</name>
</gene>
<feature type="compositionally biased region" description="Basic and acidic residues" evidence="1">
    <location>
        <begin position="790"/>
        <end position="800"/>
    </location>
</feature>
<reference evidence="4 5" key="2">
    <citation type="submission" date="2024-05" db="EMBL/GenBank/DDBJ databases">
        <authorList>
            <person name="Chen Y."/>
            <person name="Shah S."/>
            <person name="Dougan E. K."/>
            <person name="Thang M."/>
            <person name="Chan C."/>
        </authorList>
    </citation>
    <scope>NUCLEOTIDE SEQUENCE [LARGE SCALE GENOMIC DNA]</scope>
</reference>
<feature type="region of interest" description="Disordered" evidence="1">
    <location>
        <begin position="774"/>
        <end position="826"/>
    </location>
</feature>
<accession>A0A9P1D041</accession>
<dbReference type="OrthoDB" id="440525at2759"/>
<keyword evidence="2" id="KW-1133">Transmembrane helix</keyword>
<dbReference type="EMBL" id="CAMXCT010002637">
    <property type="protein sequence ID" value="CAI3999476.1"/>
    <property type="molecule type" value="Genomic_DNA"/>
</dbReference>
<comment type="caution">
    <text evidence="3">The sequence shown here is derived from an EMBL/GenBank/DDBJ whole genome shotgun (WGS) entry which is preliminary data.</text>
</comment>
<keyword evidence="2" id="KW-0812">Transmembrane</keyword>
<proteinExistence type="predicted"/>
<keyword evidence="2" id="KW-0472">Membrane</keyword>
<dbReference type="EMBL" id="CAMXCT020002637">
    <property type="protein sequence ID" value="CAL1152851.1"/>
    <property type="molecule type" value="Genomic_DNA"/>
</dbReference>
<feature type="transmembrane region" description="Helical" evidence="2">
    <location>
        <begin position="686"/>
        <end position="710"/>
    </location>
</feature>
<evidence type="ECO:0000256" key="2">
    <source>
        <dbReference type="SAM" id="Phobius"/>
    </source>
</evidence>
<feature type="transmembrane region" description="Helical" evidence="2">
    <location>
        <begin position="638"/>
        <end position="659"/>
    </location>
</feature>
<feature type="region of interest" description="Disordered" evidence="1">
    <location>
        <begin position="528"/>
        <end position="550"/>
    </location>
</feature>
<feature type="transmembrane region" description="Helical" evidence="2">
    <location>
        <begin position="730"/>
        <end position="750"/>
    </location>
</feature>
<evidence type="ECO:0000313" key="5">
    <source>
        <dbReference type="Proteomes" id="UP001152797"/>
    </source>
</evidence>
<evidence type="ECO:0000256" key="1">
    <source>
        <dbReference type="SAM" id="MobiDB-lite"/>
    </source>
</evidence>
<keyword evidence="5" id="KW-1185">Reference proteome</keyword>
<evidence type="ECO:0000313" key="4">
    <source>
        <dbReference type="EMBL" id="CAL4786788.1"/>
    </source>
</evidence>
<name>A0A9P1D041_9DINO</name>